<gene>
    <name evidence="1" type="ORF">T12_9869</name>
</gene>
<evidence type="ECO:0000313" key="1">
    <source>
        <dbReference type="EMBL" id="KRY10040.1"/>
    </source>
</evidence>
<proteinExistence type="predicted"/>
<accession>A0A0V0ZCF2</accession>
<dbReference type="Proteomes" id="UP000054783">
    <property type="component" value="Unassembled WGS sequence"/>
</dbReference>
<dbReference type="AlphaFoldDB" id="A0A0V0ZCF2"/>
<dbReference type="EMBL" id="JYDQ01000246">
    <property type="protein sequence ID" value="KRY10040.1"/>
    <property type="molecule type" value="Genomic_DNA"/>
</dbReference>
<keyword evidence="2" id="KW-1185">Reference proteome</keyword>
<organism evidence="1 2">
    <name type="scientific">Trichinella patagoniensis</name>
    <dbReference type="NCBI Taxonomy" id="990121"/>
    <lineage>
        <taxon>Eukaryota</taxon>
        <taxon>Metazoa</taxon>
        <taxon>Ecdysozoa</taxon>
        <taxon>Nematoda</taxon>
        <taxon>Enoplea</taxon>
        <taxon>Dorylaimia</taxon>
        <taxon>Trichinellida</taxon>
        <taxon>Trichinellidae</taxon>
        <taxon>Trichinella</taxon>
    </lineage>
</organism>
<evidence type="ECO:0000313" key="2">
    <source>
        <dbReference type="Proteomes" id="UP000054783"/>
    </source>
</evidence>
<comment type="caution">
    <text evidence="1">The sequence shown here is derived from an EMBL/GenBank/DDBJ whole genome shotgun (WGS) entry which is preliminary data.</text>
</comment>
<protein>
    <submittedName>
        <fullName evidence="1">Uncharacterized protein</fullName>
    </submittedName>
</protein>
<sequence>MSTNHFWRERKETTRANFRRNAERHHHASIKVAVAVGSHQKSNVKSFHGLQFDCLLVQTG</sequence>
<reference evidence="1 2" key="1">
    <citation type="submission" date="2015-01" db="EMBL/GenBank/DDBJ databases">
        <title>Evolution of Trichinella species and genotypes.</title>
        <authorList>
            <person name="Korhonen P.K."/>
            <person name="Edoardo P."/>
            <person name="Giuseppe L.R."/>
            <person name="Gasser R.B."/>
        </authorList>
    </citation>
    <scope>NUCLEOTIDE SEQUENCE [LARGE SCALE GENOMIC DNA]</scope>
    <source>
        <strain evidence="1">ISS2496</strain>
    </source>
</reference>
<name>A0A0V0ZCF2_9BILA</name>